<dbReference type="PRINTS" id="PR00098">
    <property type="entry name" value="CPSASE"/>
</dbReference>
<dbReference type="PROSITE" id="PS50975">
    <property type="entry name" value="ATP_GRASP"/>
    <property type="match status" value="2"/>
</dbReference>
<dbReference type="InterPro" id="IPR029062">
    <property type="entry name" value="Class_I_gatase-like"/>
</dbReference>
<dbReference type="GO" id="GO:0004151">
    <property type="term" value="F:dihydroorotase activity"/>
    <property type="evidence" value="ECO:0007669"/>
    <property type="project" value="UniProtKB-EC"/>
</dbReference>
<dbReference type="SUPFAM" id="SSF52440">
    <property type="entry name" value="PreATP-grasp domain"/>
    <property type="match status" value="2"/>
</dbReference>
<dbReference type="NCBIfam" id="NF009455">
    <property type="entry name" value="PRK12815.1"/>
    <property type="match status" value="1"/>
</dbReference>
<dbReference type="InterPro" id="IPR005480">
    <property type="entry name" value="CPSase_lsu_oligo"/>
</dbReference>
<evidence type="ECO:0000256" key="25">
    <source>
        <dbReference type="ARBA" id="ARBA00023211"/>
    </source>
</evidence>
<evidence type="ECO:0000256" key="35">
    <source>
        <dbReference type="ARBA" id="ARBA00048859"/>
    </source>
</evidence>
<evidence type="ECO:0000256" key="33">
    <source>
        <dbReference type="ARBA" id="ARBA00048492"/>
    </source>
</evidence>
<dbReference type="SMART" id="SM01097">
    <property type="entry name" value="CPSase_sm_chain"/>
    <property type="match status" value="1"/>
</dbReference>
<dbReference type="PRINTS" id="PR00101">
    <property type="entry name" value="ATCASE"/>
</dbReference>
<evidence type="ECO:0000256" key="3">
    <source>
        <dbReference type="ARBA" id="ARBA00004812"/>
    </source>
</evidence>
<dbReference type="FunFam" id="3.30.1490.20:FF:000001">
    <property type="entry name" value="Carbamoyl-phosphate synthase large chain"/>
    <property type="match status" value="1"/>
</dbReference>
<dbReference type="Gene3D" id="3.40.50.1380">
    <property type="entry name" value="Methylglyoxal synthase-like domain"/>
    <property type="match status" value="1"/>
</dbReference>
<dbReference type="InterPro" id="IPR006131">
    <property type="entry name" value="Asp_carbamoyltransf_Asp/Orn-bd"/>
</dbReference>
<dbReference type="WBParaSite" id="TMUE_2000008754.1">
    <property type="protein sequence ID" value="TMUE_2000008754.1"/>
    <property type="gene ID" value="WBGene00286026"/>
</dbReference>
<keyword evidence="12" id="KW-0055">Arginine biosynthesis</keyword>
<dbReference type="InterPro" id="IPR006274">
    <property type="entry name" value="CarbamoylP_synth_ssu"/>
</dbReference>
<evidence type="ECO:0000256" key="39">
    <source>
        <dbReference type="ARBA" id="ARBA00074189"/>
    </source>
</evidence>
<dbReference type="InterPro" id="IPR013815">
    <property type="entry name" value="ATP_grasp_subdomain_1"/>
</dbReference>
<dbReference type="InterPro" id="IPR011607">
    <property type="entry name" value="MGS-like_dom"/>
</dbReference>
<dbReference type="CDD" id="cd01744">
    <property type="entry name" value="GATase1_CPSase"/>
    <property type="match status" value="1"/>
</dbReference>
<dbReference type="EC" id="6.3.5.5" evidence="8"/>
<comment type="similarity">
    <text evidence="29">In the N-terminal section; belongs to the CarA family.</text>
</comment>
<keyword evidence="25" id="KW-0464">Manganese</keyword>
<dbReference type="SUPFAM" id="SSF51338">
    <property type="entry name" value="Composite domain of metallo-dependent hydrolases"/>
    <property type="match status" value="1"/>
</dbReference>
<dbReference type="HAMAP" id="MF_00001">
    <property type="entry name" value="Asp_carb_tr"/>
    <property type="match status" value="1"/>
</dbReference>
<evidence type="ECO:0000256" key="38">
    <source>
        <dbReference type="ARBA" id="ARBA00069524"/>
    </source>
</evidence>
<evidence type="ECO:0000256" key="12">
    <source>
        <dbReference type="ARBA" id="ARBA00022571"/>
    </source>
</evidence>
<dbReference type="CDD" id="cd01423">
    <property type="entry name" value="MGS_CPS_I_III"/>
    <property type="match status" value="1"/>
</dbReference>
<dbReference type="UniPathway" id="UPA00070">
    <property type="reaction ID" value="UER00115"/>
</dbReference>
<dbReference type="InterPro" id="IPR002082">
    <property type="entry name" value="Asp_carbamoyltransf"/>
</dbReference>
<comment type="similarity">
    <text evidence="30">In the 2nd section; belongs to the CarB family.</text>
</comment>
<dbReference type="FunFam" id="3.40.50.20:FF:000002">
    <property type="entry name" value="Carbamoyl-phosphate synthase large chain"/>
    <property type="match status" value="1"/>
</dbReference>
<dbReference type="InterPro" id="IPR006132">
    <property type="entry name" value="Asp/Orn_carbamoyltranf_P-bd"/>
</dbReference>
<dbReference type="FunFam" id="3.40.50.1380:FF:000005">
    <property type="entry name" value="CAD protein-like isoform X1"/>
    <property type="match status" value="1"/>
</dbReference>
<dbReference type="Gene3D" id="3.30.1490.20">
    <property type="entry name" value="ATP-grasp fold, A domain"/>
    <property type="match status" value="1"/>
</dbReference>
<dbReference type="Gene3D" id="3.40.50.1370">
    <property type="entry name" value="Aspartate/ornithine carbamoyltransferase"/>
    <property type="match status" value="2"/>
</dbReference>
<dbReference type="GO" id="GO:0046872">
    <property type="term" value="F:metal ion binding"/>
    <property type="evidence" value="ECO:0007669"/>
    <property type="project" value="UniProtKB-KW"/>
</dbReference>
<evidence type="ECO:0000256" key="26">
    <source>
        <dbReference type="ARBA" id="ARBA00023268"/>
    </source>
</evidence>
<evidence type="ECO:0000256" key="17">
    <source>
        <dbReference type="ARBA" id="ARBA00022737"/>
    </source>
</evidence>
<dbReference type="SUPFAM" id="SSF52317">
    <property type="entry name" value="Class I glutamine amidotransferase-like"/>
    <property type="match status" value="1"/>
</dbReference>
<evidence type="ECO:0000256" key="14">
    <source>
        <dbReference type="ARBA" id="ARBA00022605"/>
    </source>
</evidence>
<keyword evidence="20" id="KW-0862">Zinc</keyword>
<comment type="pathway">
    <text evidence="3">Pyrimidine metabolism; UMP biosynthesis via de novo pathway; (S)-dihydroorotate from bicarbonate: step 1/3.</text>
</comment>
<dbReference type="InterPro" id="IPR017926">
    <property type="entry name" value="GATASE"/>
</dbReference>
<reference evidence="44" key="1">
    <citation type="submission" date="2019-12" db="UniProtKB">
        <authorList>
            <consortium name="WormBaseParasite"/>
        </authorList>
    </citation>
    <scope>IDENTIFICATION</scope>
</reference>
<dbReference type="SUPFAM" id="SSF52335">
    <property type="entry name" value="Methylglyoxal synthase-like"/>
    <property type="match status" value="1"/>
</dbReference>
<dbReference type="Gene3D" id="3.40.50.880">
    <property type="match status" value="1"/>
</dbReference>
<keyword evidence="15" id="KW-0808">Transferase</keyword>
<dbReference type="InterPro" id="IPR036480">
    <property type="entry name" value="CarbP_synth_ssu_N_sf"/>
</dbReference>
<comment type="catalytic activity">
    <reaction evidence="33">
        <text>(S)-dihydroorotate + H2O = N-carbamoyl-L-aspartate + H(+)</text>
        <dbReference type="Rhea" id="RHEA:24296"/>
        <dbReference type="ChEBI" id="CHEBI:15377"/>
        <dbReference type="ChEBI" id="CHEBI:15378"/>
        <dbReference type="ChEBI" id="CHEBI:30864"/>
        <dbReference type="ChEBI" id="CHEBI:32814"/>
        <dbReference type="EC" id="3.5.2.3"/>
    </reaction>
</comment>
<feature type="domain" description="ATP-grasp" evidence="41">
    <location>
        <begin position="695"/>
        <end position="887"/>
    </location>
</feature>
<dbReference type="EC" id="3.5.2.3" evidence="9"/>
<dbReference type="SMART" id="SM01096">
    <property type="entry name" value="CPSase_L_D3"/>
    <property type="match status" value="1"/>
</dbReference>
<dbReference type="InterPro" id="IPR006275">
    <property type="entry name" value="CPSase_lsu"/>
</dbReference>
<evidence type="ECO:0000256" key="30">
    <source>
        <dbReference type="ARBA" id="ARBA00043998"/>
    </source>
</evidence>
<evidence type="ECO:0000256" key="10">
    <source>
        <dbReference type="ARBA" id="ARBA00012918"/>
    </source>
</evidence>
<dbReference type="Proteomes" id="UP000046395">
    <property type="component" value="Unassembled WGS sequence"/>
</dbReference>
<dbReference type="STRING" id="70415.A0A5S6QNK9"/>
<evidence type="ECO:0000256" key="32">
    <source>
        <dbReference type="ARBA" id="ARBA00047359"/>
    </source>
</evidence>
<dbReference type="SUPFAM" id="SSF56059">
    <property type="entry name" value="Glutathione synthetase ATP-binding domain-like"/>
    <property type="match status" value="2"/>
</dbReference>
<dbReference type="EC" id="6.3.4.16" evidence="31"/>
<dbReference type="GO" id="GO:0004087">
    <property type="term" value="F:carbamoyl-phosphate synthase (ammonia) activity"/>
    <property type="evidence" value="ECO:0007669"/>
    <property type="project" value="UniProtKB-EC"/>
</dbReference>
<dbReference type="InterPro" id="IPR032466">
    <property type="entry name" value="Metal_Hydrolase"/>
</dbReference>
<dbReference type="InterPro" id="IPR036901">
    <property type="entry name" value="Asp/Orn_carbamoylTrfase_sf"/>
</dbReference>
<dbReference type="NCBIfam" id="NF003671">
    <property type="entry name" value="PRK05294.1"/>
    <property type="match status" value="1"/>
</dbReference>
<dbReference type="FunFam" id="3.40.50.20:FF:000001">
    <property type="entry name" value="Carbamoyl-phosphate synthase large chain"/>
    <property type="match status" value="1"/>
</dbReference>
<evidence type="ECO:0000256" key="20">
    <source>
        <dbReference type="ARBA" id="ARBA00022833"/>
    </source>
</evidence>
<comment type="catalytic activity">
    <reaction evidence="34">
        <text>hydrogencarbonate + L-glutamine + 2 ATP + H2O = carbamoyl phosphate + L-glutamate + 2 ADP + phosphate + 2 H(+)</text>
        <dbReference type="Rhea" id="RHEA:18633"/>
        <dbReference type="ChEBI" id="CHEBI:15377"/>
        <dbReference type="ChEBI" id="CHEBI:15378"/>
        <dbReference type="ChEBI" id="CHEBI:17544"/>
        <dbReference type="ChEBI" id="CHEBI:29985"/>
        <dbReference type="ChEBI" id="CHEBI:30616"/>
        <dbReference type="ChEBI" id="CHEBI:43474"/>
        <dbReference type="ChEBI" id="CHEBI:58228"/>
        <dbReference type="ChEBI" id="CHEBI:58359"/>
        <dbReference type="ChEBI" id="CHEBI:456216"/>
        <dbReference type="EC" id="6.3.5.5"/>
    </reaction>
</comment>
<dbReference type="PROSITE" id="PS00866">
    <property type="entry name" value="CPSASE_1"/>
    <property type="match status" value="2"/>
</dbReference>
<dbReference type="Pfam" id="PF12890">
    <property type="entry name" value="DHOase"/>
    <property type="match status" value="1"/>
</dbReference>
<dbReference type="PANTHER" id="PTHR11405">
    <property type="entry name" value="CARBAMOYLTRANSFERASE FAMILY MEMBER"/>
    <property type="match status" value="1"/>
</dbReference>
<evidence type="ECO:0000256" key="18">
    <source>
        <dbReference type="ARBA" id="ARBA00022741"/>
    </source>
</evidence>
<dbReference type="Pfam" id="PF00117">
    <property type="entry name" value="GATase"/>
    <property type="match status" value="1"/>
</dbReference>
<keyword evidence="23" id="KW-0315">Glutamine amidotransferase</keyword>
<keyword evidence="18 40" id="KW-0547">Nucleotide-binding</keyword>
<evidence type="ECO:0000313" key="44">
    <source>
        <dbReference type="WBParaSite" id="TMUE_2000008754.1"/>
    </source>
</evidence>
<organism evidence="43 44">
    <name type="scientific">Trichuris muris</name>
    <name type="common">Mouse whipworm</name>
    <dbReference type="NCBI Taxonomy" id="70415"/>
    <lineage>
        <taxon>Eukaryota</taxon>
        <taxon>Metazoa</taxon>
        <taxon>Ecdysozoa</taxon>
        <taxon>Nematoda</taxon>
        <taxon>Enoplea</taxon>
        <taxon>Dorylaimia</taxon>
        <taxon>Trichinellida</taxon>
        <taxon>Trichuridae</taxon>
        <taxon>Trichuris</taxon>
    </lineage>
</organism>
<evidence type="ECO:0000256" key="36">
    <source>
        <dbReference type="ARBA" id="ARBA00049534"/>
    </source>
</evidence>
<name>A0A5S6QNK9_TRIMR</name>
<comment type="similarity">
    <text evidence="28">In the C-terminal section; belongs to the aspartate/ornithine carbamoyltransferase superfamily. ATCase family.</text>
</comment>
<comment type="pathway">
    <text evidence="6">Amino-acid biosynthesis; L-arginine biosynthesis; carbamoyl phosphate from bicarbonate: step 1/1.</text>
</comment>
<dbReference type="InterPro" id="IPR005483">
    <property type="entry name" value="CPSase_dom"/>
</dbReference>
<dbReference type="PRINTS" id="PR00099">
    <property type="entry name" value="CPSGATASE"/>
</dbReference>
<evidence type="ECO:0000256" key="40">
    <source>
        <dbReference type="PROSITE-ProRule" id="PRU00409"/>
    </source>
</evidence>
<dbReference type="FunFam" id="1.10.1030.10:FF:000002">
    <property type="entry name" value="Carbamoyl-phosphate synthase large chain"/>
    <property type="match status" value="1"/>
</dbReference>
<comment type="cofactor">
    <cofactor evidence="1">
        <name>Mn(2+)</name>
        <dbReference type="ChEBI" id="CHEBI:29035"/>
    </cofactor>
</comment>
<dbReference type="Gene3D" id="3.30.470.20">
    <property type="entry name" value="ATP-grasp fold, B domain"/>
    <property type="match status" value="2"/>
</dbReference>
<dbReference type="Pfam" id="PF02729">
    <property type="entry name" value="OTCace_N"/>
    <property type="match status" value="1"/>
</dbReference>
<dbReference type="SUPFAM" id="SSF48108">
    <property type="entry name" value="Carbamoyl phosphate synthetase, large subunit connection domain"/>
    <property type="match status" value="1"/>
</dbReference>
<dbReference type="InterPro" id="IPR016185">
    <property type="entry name" value="PreATP-grasp_dom_sf"/>
</dbReference>
<dbReference type="PROSITE" id="PS00097">
    <property type="entry name" value="CARBAMOYLTRANSFERASE"/>
    <property type="match status" value="1"/>
</dbReference>
<evidence type="ECO:0000256" key="1">
    <source>
        <dbReference type="ARBA" id="ARBA00001936"/>
    </source>
</evidence>
<protein>
    <recommendedName>
        <fullName evidence="39">Carbamoyl phosphate synthase arginine-specific large chain</fullName>
        <ecNumber evidence="11">2.1.3.2</ecNumber>
        <ecNumber evidence="10">3.5.1.2</ecNumber>
        <ecNumber evidence="9">3.5.2.3</ecNumber>
        <ecNumber evidence="31">6.3.4.16</ecNumber>
        <ecNumber evidence="8">6.3.5.5</ecNumber>
    </recommendedName>
    <alternativeName>
        <fullName evidence="38">Carbamoyl phosphate synthase pyrimidine-specific large chain</fullName>
    </alternativeName>
</protein>
<dbReference type="GO" id="GO:0006207">
    <property type="term" value="P:'de novo' pyrimidine nucleobase biosynthetic process"/>
    <property type="evidence" value="ECO:0007669"/>
    <property type="project" value="InterPro"/>
</dbReference>
<dbReference type="Pfam" id="PF25596">
    <property type="entry name" value="CPSase_L_D1"/>
    <property type="match status" value="2"/>
</dbReference>
<comment type="pathway">
    <text evidence="5">Pyrimidine metabolism; UMP biosynthesis via de novo pathway; (S)-dihydroorotate from bicarbonate: step 3/3.</text>
</comment>
<dbReference type="FunFam" id="3.40.50.1370:FF:000002">
    <property type="entry name" value="Aspartate carbamoyltransferase 2"/>
    <property type="match status" value="1"/>
</dbReference>
<evidence type="ECO:0000256" key="19">
    <source>
        <dbReference type="ARBA" id="ARBA00022801"/>
    </source>
</evidence>
<feature type="domain" description="MGS-like" evidence="42">
    <location>
        <begin position="1494"/>
        <end position="1653"/>
    </location>
</feature>
<evidence type="ECO:0000256" key="2">
    <source>
        <dbReference type="ARBA" id="ARBA00001947"/>
    </source>
</evidence>
<dbReference type="Pfam" id="PF00988">
    <property type="entry name" value="CPSase_sm_chain"/>
    <property type="match status" value="1"/>
</dbReference>
<dbReference type="EC" id="3.5.1.2" evidence="10"/>
<evidence type="ECO:0000256" key="28">
    <source>
        <dbReference type="ARBA" id="ARBA00043979"/>
    </source>
</evidence>
<comment type="function">
    <text evidence="37">Small subunit of the glutamine-dependent carbamoyl phosphate synthetase (CPSase). CPSase catalyzes the formation of carbamoyl phosphate from the ammonia moiety of glutamine, carbonate, and phosphate donated by ATP, constituting the first step of the biosynthetic pathway leading to pyrimidine nucleotides. The large subunit (synthetase) binds the substrates ammonia (free or transferred from glutamine from the small subunit), hydrogencarbonate and ATP and carries out an ATP-coupled ligase reaction, activating hydrogencarbonate by forming carboxy phosphate which reacts with ammonia to form carbamoyl phosphate.</text>
</comment>
<keyword evidence="21 40" id="KW-0067">ATP-binding</keyword>
<dbReference type="GO" id="GO:0004359">
    <property type="term" value="F:glutaminase activity"/>
    <property type="evidence" value="ECO:0007669"/>
    <property type="project" value="UniProtKB-EC"/>
</dbReference>
<dbReference type="SMART" id="SM00851">
    <property type="entry name" value="MGS"/>
    <property type="match status" value="1"/>
</dbReference>
<dbReference type="Pfam" id="PF02787">
    <property type="entry name" value="CPSase_L_D3"/>
    <property type="match status" value="1"/>
</dbReference>
<dbReference type="InterPro" id="IPR006130">
    <property type="entry name" value="Asp/Orn_carbamoylTrfase"/>
</dbReference>
<comment type="catalytic activity">
    <reaction evidence="35">
        <text>carbamoyl phosphate + L-aspartate = N-carbamoyl-L-aspartate + phosphate + H(+)</text>
        <dbReference type="Rhea" id="RHEA:20013"/>
        <dbReference type="ChEBI" id="CHEBI:15378"/>
        <dbReference type="ChEBI" id="CHEBI:29991"/>
        <dbReference type="ChEBI" id="CHEBI:32814"/>
        <dbReference type="ChEBI" id="CHEBI:43474"/>
        <dbReference type="ChEBI" id="CHEBI:58228"/>
        <dbReference type="EC" id="2.1.3.2"/>
    </reaction>
</comment>
<evidence type="ECO:0000256" key="4">
    <source>
        <dbReference type="ARBA" id="ARBA00004852"/>
    </source>
</evidence>
<dbReference type="InterPro" id="IPR002474">
    <property type="entry name" value="CarbamoylP_synth_ssu_N"/>
</dbReference>
<evidence type="ECO:0000256" key="23">
    <source>
        <dbReference type="ARBA" id="ARBA00022962"/>
    </source>
</evidence>
<dbReference type="PROSITE" id="PS51273">
    <property type="entry name" value="GATASE_TYPE_1"/>
    <property type="match status" value="1"/>
</dbReference>
<comment type="similarity">
    <text evidence="7">Belongs to the CarB family.</text>
</comment>
<evidence type="ECO:0000256" key="13">
    <source>
        <dbReference type="ARBA" id="ARBA00022598"/>
    </source>
</evidence>
<dbReference type="Gene3D" id="3.40.50.20">
    <property type="match status" value="2"/>
</dbReference>
<keyword evidence="22" id="KW-0460">Magnesium</keyword>
<dbReference type="NCBIfam" id="NF002032">
    <property type="entry name" value="PRK00856.1"/>
    <property type="match status" value="1"/>
</dbReference>
<evidence type="ECO:0000256" key="31">
    <source>
        <dbReference type="ARBA" id="ARBA00044063"/>
    </source>
</evidence>
<evidence type="ECO:0000256" key="9">
    <source>
        <dbReference type="ARBA" id="ARBA00012860"/>
    </source>
</evidence>
<dbReference type="GO" id="GO:0004088">
    <property type="term" value="F:carbamoyl-phosphate synthase (glutamine-hydrolyzing) activity"/>
    <property type="evidence" value="ECO:0007669"/>
    <property type="project" value="UniProtKB-EC"/>
</dbReference>
<comment type="catalytic activity">
    <reaction evidence="36">
        <text>L-glutamine + H2O = L-glutamate + NH4(+)</text>
        <dbReference type="Rhea" id="RHEA:15889"/>
        <dbReference type="ChEBI" id="CHEBI:15377"/>
        <dbReference type="ChEBI" id="CHEBI:28938"/>
        <dbReference type="ChEBI" id="CHEBI:29985"/>
        <dbReference type="ChEBI" id="CHEBI:58359"/>
        <dbReference type="EC" id="3.5.1.2"/>
    </reaction>
</comment>
<keyword evidence="13" id="KW-0436">Ligase</keyword>
<evidence type="ECO:0000256" key="27">
    <source>
        <dbReference type="ARBA" id="ARBA00043968"/>
    </source>
</evidence>
<dbReference type="InterPro" id="IPR005479">
    <property type="entry name" value="CPAse_ATP-bd"/>
</dbReference>
<evidence type="ECO:0000256" key="21">
    <source>
        <dbReference type="ARBA" id="ARBA00022840"/>
    </source>
</evidence>
<dbReference type="NCBIfam" id="TIGR00670">
    <property type="entry name" value="asp_carb_tr"/>
    <property type="match status" value="1"/>
</dbReference>
<evidence type="ECO:0000256" key="37">
    <source>
        <dbReference type="ARBA" id="ARBA00060037"/>
    </source>
</evidence>
<dbReference type="GO" id="GO:0016597">
    <property type="term" value="F:amino acid binding"/>
    <property type="evidence" value="ECO:0007669"/>
    <property type="project" value="InterPro"/>
</dbReference>
<dbReference type="NCBIfam" id="TIGR01369">
    <property type="entry name" value="CPSaseII_lrg"/>
    <property type="match status" value="1"/>
</dbReference>
<keyword evidence="19" id="KW-0378">Hydrolase</keyword>
<evidence type="ECO:0000256" key="16">
    <source>
        <dbReference type="ARBA" id="ARBA00022723"/>
    </source>
</evidence>
<dbReference type="InterPro" id="IPR024403">
    <property type="entry name" value="DHOase_cat"/>
</dbReference>
<dbReference type="NCBIfam" id="TIGR01368">
    <property type="entry name" value="CPSaseIIsmall"/>
    <property type="match status" value="1"/>
</dbReference>
<evidence type="ECO:0000256" key="24">
    <source>
        <dbReference type="ARBA" id="ARBA00022975"/>
    </source>
</evidence>
<dbReference type="PROSITE" id="PS00867">
    <property type="entry name" value="CPSASE_2"/>
    <property type="match status" value="2"/>
</dbReference>
<dbReference type="Gene3D" id="3.50.30.20">
    <property type="entry name" value="Carbamoyl-phosphate synthase small subunit, N-terminal domain"/>
    <property type="match status" value="1"/>
</dbReference>
<evidence type="ECO:0000256" key="11">
    <source>
        <dbReference type="ARBA" id="ARBA00013008"/>
    </source>
</evidence>
<dbReference type="NCBIfam" id="NF009475">
    <property type="entry name" value="PRK12838.1"/>
    <property type="match status" value="1"/>
</dbReference>
<dbReference type="PANTHER" id="PTHR11405:SF5">
    <property type="entry name" value="CAD PROTEIN"/>
    <property type="match status" value="1"/>
</dbReference>
<dbReference type="InterPro" id="IPR002195">
    <property type="entry name" value="Dihydroorotase_CS"/>
</dbReference>
<comment type="catalytic activity">
    <reaction evidence="32">
        <text>hydrogencarbonate + NH4(+) + 2 ATP = carbamoyl phosphate + 2 ADP + phosphate + 2 H(+)</text>
        <dbReference type="Rhea" id="RHEA:18029"/>
        <dbReference type="ChEBI" id="CHEBI:15378"/>
        <dbReference type="ChEBI" id="CHEBI:17544"/>
        <dbReference type="ChEBI" id="CHEBI:28938"/>
        <dbReference type="ChEBI" id="CHEBI:30616"/>
        <dbReference type="ChEBI" id="CHEBI:43474"/>
        <dbReference type="ChEBI" id="CHEBI:58228"/>
        <dbReference type="ChEBI" id="CHEBI:456216"/>
        <dbReference type="EC" id="6.3.4.16"/>
    </reaction>
</comment>
<comment type="cofactor">
    <cofactor evidence="2">
        <name>Zn(2+)</name>
        <dbReference type="ChEBI" id="CHEBI:29105"/>
    </cofactor>
</comment>
<accession>A0A5S6QNK9</accession>
<evidence type="ECO:0000256" key="29">
    <source>
        <dbReference type="ARBA" id="ARBA00043984"/>
    </source>
</evidence>
<dbReference type="Pfam" id="PF00185">
    <property type="entry name" value="OTCace"/>
    <property type="match status" value="1"/>
</dbReference>
<dbReference type="Gene3D" id="3.20.20.140">
    <property type="entry name" value="Metal-dependent hydrolases"/>
    <property type="match status" value="1"/>
</dbReference>
<dbReference type="PROSITE" id="PS51855">
    <property type="entry name" value="MGS"/>
    <property type="match status" value="1"/>
</dbReference>
<comment type="similarity">
    <text evidence="27">In the 3rd section; belongs to the metallo-dependent hydrolases superfamily. DHOase family. CAD subfamily.</text>
</comment>
<dbReference type="FunFam" id="3.30.470.20:FF:000001">
    <property type="entry name" value="Carbamoyl-phosphate synthase large chain"/>
    <property type="match status" value="1"/>
</dbReference>
<evidence type="ECO:0000259" key="42">
    <source>
        <dbReference type="PROSITE" id="PS51855"/>
    </source>
</evidence>
<dbReference type="GO" id="GO:0005524">
    <property type="term" value="F:ATP binding"/>
    <property type="evidence" value="ECO:0007669"/>
    <property type="project" value="UniProtKB-UniRule"/>
</dbReference>
<keyword evidence="43" id="KW-1185">Reference proteome</keyword>
<dbReference type="FunFam" id="3.20.20.140:FF:000036">
    <property type="entry name" value="Carbamoyl-phosphate synthase large chain"/>
    <property type="match status" value="1"/>
</dbReference>
<dbReference type="GO" id="GO:0005951">
    <property type="term" value="C:carbamoyl-phosphate synthase complex"/>
    <property type="evidence" value="ECO:0007669"/>
    <property type="project" value="TreeGrafter"/>
</dbReference>
<dbReference type="EC" id="2.1.3.2" evidence="11"/>
<dbReference type="FunFam" id="3.30.470.20:FF:000026">
    <property type="entry name" value="Carbamoyl-phosphate synthase large chain"/>
    <property type="match status" value="1"/>
</dbReference>
<keyword evidence="14" id="KW-0028">Amino-acid biosynthesis</keyword>
<feature type="domain" description="ATP-grasp" evidence="41">
    <location>
        <begin position="1238"/>
        <end position="1429"/>
    </location>
</feature>
<dbReference type="InterPro" id="IPR036914">
    <property type="entry name" value="MGS-like_dom_sf"/>
</dbReference>
<dbReference type="HAMAP" id="MF_01209">
    <property type="entry name" value="CPSase_S_chain"/>
    <property type="match status" value="1"/>
</dbReference>
<dbReference type="Pfam" id="PF02142">
    <property type="entry name" value="MGS"/>
    <property type="match status" value="1"/>
</dbReference>
<sequence>MGSPLSPVLAEVFMEDLEQKAFANIDSSLVPTFFKRSDKIKIPFDRRPGVIYEIKCCCNASYIGETGNNLLHRFREHLGCLTRYKNAERRLNRPQARHRGRPQSRDPQKIMDEALKASAVTEHAIHCSDDLRPQIICHESNVHLRRIKESLFIRNNCTINRDRGVEVSEHPSTVTMQGALYLEDGHVFRGFCFGACQSEVGELVFLTGMVGYVEALTDPSYYGQLLVFTYPLIGNYGAPLVKSNSEVFPSELESETIWARALIVSQLHDLEAPEYWKSRQTLRQWLEANGVTCLAGIDTRTLTKILRENGSMAGKIVVEFDDPTAYNFFDLNDQNLVKYVSRATSETYGCHDEESLHVVVVDCGMKQNQLRCLRRRVAAVTIVPWNHPFSTEECDGIFISNGPGDPMKCSSTVEQLGNCLHDGGVPIMAVCLGHQLLALAAGAKTYRMKFGHRSHNQPCKFSASNRCFITSQNHGYAVDGATLPKEWETIFSNANDGSNEGIAHVELPFFSVQFHPEHASGPDDTEFLFDIFIEMMRDRKLRSDRLSVKQRICKYIGASLMRARPPVRPKKVVVLGSGGLTIGQAGEFDYAGSQALKSLKEENVRTILINPNIATVQTMKGFADFTYFLPVTPAYVKQVLKADRPDGVLLSFGGQTALNCAVTLYNDGVFDEYEVAILGTPMKSIIWTEDRLLFSEKMAEIDEPVAQCRAVCTVSDAIAAAEELKYPVLVRAAYTLGGFGSGLAYNDKELEDIARLGLSVSQQLLVGVNLLGWKEIEYEVVRDAYDNCITVCNMENIDPVGIHTGESAVVAPSQTLSGQEYFKLRSSAIRIARHLEIVGECNVQFAVNPEQFEYRVIEVNARLSRSSALASKATGYPLAFMASKLALGLPMPELKNAVTGVTTACFEPAMDYCVVKIPRWDLTKFPGVSTKIGSSMKSIGESMGIGRSFEEAFQKALRMIDESIVGYDPFMVPFDINMTAMPTDKRLFYIASALGANQSVPNLSALTGIDQWFLSRMKNIVDFYLKIKKLTVTSLSKEDIMHAKQLGFSDRMLAACCGSTETAVRKIRQNMGVRPVLKHIDTVSAEWPAQTNYLYFTYNGDSSDVIPLEGSHMVLGSGVYRIGSSVEFDCCAVGCLQELKSAGCRTVMINCNPETVSTDYDLCDTLLFEEISFEVVMDAHEMFNPTGIILCMGGQLPNNIAMNLYRQKVCILGTEPNFIDQAENRYKFSRTLDELNARCIDERERILQPRWKELVSIESAIEFCHEVGYPCLVRPSYVLSGAAMNVAHSDDELKEYLTLALGVSNDKPVVISKFITEAKEIDVDAVASNGHVICWAISEHIENAGVHSGDATLVTPAQDINSRTMLDISRVVKTVAAALQIRGPFNMQLIAKDDKLQVIECNVRASRSFPFVSKALCYDFIATATRVVLGHAVEEVGLVGRHGVVCVKVPQFSFSRLAGAEVTLGVQMSSTGEVACFGKDRFDAYLKALNATGFEIPKRTIFLSIGSFKQKKEMFASVKDLSSMGYILFASMGTADFYGEHGIPVTPVEWPFEEGGGLSEEKTAHCCKSIADYLSKKQFELVINLPMHSSGFYRVSAFMTPGYRTRRQAIDYGIPLVTDVKCAKLLVQALKRAKGMSPTVNAEIDRVTSHFTVRLPGLIDVHVHMREPGASHKEDWTTGTSAALAGGITMVLAMPNTKPPLDSLEHFSLINSIASSKACCDFGLYLGATEDNHDKLSLCAPQSAGLKMYLNDTYTNFQLRNTMSISKHFSTWPAGKPIVVHAKGQTVASLMWLVSVYQRPVHVCHVSNREEITVIKMAKEQKLPVTCEVTPHHLFLNKDMVPASLRSVRPPLGTEDDRLALWEHLDVIDCFATDHAPHCVEEKLESASLPGFPGLELMLPLLINAVNDGELTLNDVITRLYHNPQRIFGLPEQPNTYVEVDMDESWIIPEQTRFCKSRWTPFAGRKIKGAVKRVVLRGAEAYIDGRVLVSPGTGKNVFPVSDFQLNGAAIANAPEKLFSKGADSTAKAAVSLPGAQAQVPAPVPKAKNSIAGQHVINAEMFDRQTLRELFSLAQSYIVSEKANRKSLLSILKGRLMTLLFYEASTRTQCSFAAAMQRLGGSVITVNSSSSSVQKGESLEDTVAVLSRYCDVLVLRHHEEGAAARAAVTSVVPIINAGDGPGDHPTQALLDIFTIREEIGTVNQLTIALVGDLKHSRTVHSLAKLLCQYQVTLLYVSPEELEMPVEVIDFVKEHGISQKKSSLLAAIPLCDVLYMTRLQTERINGGDVYRGLYVNFKITPECLSNAKEKMIVMHPLPRVDEIDTAFDSDPRASYFRQAEYGMYVRMALLSMIFDEY</sequence>
<dbReference type="InterPro" id="IPR011059">
    <property type="entry name" value="Metal-dep_hydrolase_composite"/>
</dbReference>
<evidence type="ECO:0000256" key="7">
    <source>
        <dbReference type="ARBA" id="ARBA00009799"/>
    </source>
</evidence>
<dbReference type="SUPFAM" id="SSF51556">
    <property type="entry name" value="Metallo-dependent hydrolases"/>
    <property type="match status" value="1"/>
</dbReference>
<evidence type="ECO:0000313" key="43">
    <source>
        <dbReference type="Proteomes" id="UP000046395"/>
    </source>
</evidence>
<keyword evidence="16" id="KW-0479">Metal-binding</keyword>
<dbReference type="PROSITE" id="PS00483">
    <property type="entry name" value="DIHYDROOROTASE_2"/>
    <property type="match status" value="1"/>
</dbReference>
<dbReference type="GO" id="GO:0004070">
    <property type="term" value="F:aspartate carbamoyltransferase activity"/>
    <property type="evidence" value="ECO:0007669"/>
    <property type="project" value="UniProtKB-EC"/>
</dbReference>
<proteinExistence type="inferred from homology"/>
<dbReference type="GO" id="GO:0006541">
    <property type="term" value="P:glutamine metabolic process"/>
    <property type="evidence" value="ECO:0007669"/>
    <property type="project" value="InterPro"/>
</dbReference>
<evidence type="ECO:0000256" key="5">
    <source>
        <dbReference type="ARBA" id="ARBA00004880"/>
    </source>
</evidence>
<evidence type="ECO:0000256" key="8">
    <source>
        <dbReference type="ARBA" id="ARBA00012738"/>
    </source>
</evidence>
<keyword evidence="24" id="KW-0665">Pyrimidine biosynthesis</keyword>
<dbReference type="PRINTS" id="PR00100">
    <property type="entry name" value="AOTCASE"/>
</dbReference>
<dbReference type="SUPFAM" id="SSF52021">
    <property type="entry name" value="Carbamoyl phosphate synthetase, small subunit N-terminal domain"/>
    <property type="match status" value="1"/>
</dbReference>
<dbReference type="InterPro" id="IPR011761">
    <property type="entry name" value="ATP-grasp"/>
</dbReference>
<keyword evidence="26" id="KW-0511">Multifunctional enzyme</keyword>
<dbReference type="GO" id="GO:0006526">
    <property type="term" value="P:L-arginine biosynthetic process"/>
    <property type="evidence" value="ECO:0007669"/>
    <property type="project" value="UniProtKB-KW"/>
</dbReference>
<dbReference type="InterPro" id="IPR036897">
    <property type="entry name" value="CarbamoylP_synth_lsu_oligo_sf"/>
</dbReference>
<dbReference type="InterPro" id="IPR035686">
    <property type="entry name" value="CPSase_GATase1"/>
</dbReference>
<evidence type="ECO:0000256" key="22">
    <source>
        <dbReference type="ARBA" id="ARBA00022842"/>
    </source>
</evidence>
<evidence type="ECO:0000256" key="34">
    <source>
        <dbReference type="ARBA" id="ARBA00048816"/>
    </source>
</evidence>
<comment type="pathway">
    <text evidence="4">Pyrimidine metabolism; UMP biosynthesis via de novo pathway; (S)-dihydroorotate from bicarbonate: step 2/3.</text>
</comment>
<dbReference type="Pfam" id="PF02786">
    <property type="entry name" value="CPSase_L_D2"/>
    <property type="match status" value="2"/>
</dbReference>
<dbReference type="SUPFAM" id="SSF53671">
    <property type="entry name" value="Aspartate/ornithine carbamoyltransferase"/>
    <property type="match status" value="1"/>
</dbReference>
<evidence type="ECO:0000256" key="6">
    <source>
        <dbReference type="ARBA" id="ARBA00005077"/>
    </source>
</evidence>
<dbReference type="GO" id="GO:0044205">
    <property type="term" value="P:'de novo' UMP biosynthetic process"/>
    <property type="evidence" value="ECO:0007669"/>
    <property type="project" value="UniProtKB-UniPathway"/>
</dbReference>
<keyword evidence="17" id="KW-0677">Repeat</keyword>
<dbReference type="InterPro" id="IPR058047">
    <property type="entry name" value="CPSase_preATP-grasp"/>
</dbReference>
<evidence type="ECO:0000259" key="41">
    <source>
        <dbReference type="PROSITE" id="PS50975"/>
    </source>
</evidence>
<dbReference type="Gene3D" id="1.10.1030.10">
    <property type="entry name" value="Carbamoyl-phosphate synthetase, large subunit oligomerisation domain"/>
    <property type="match status" value="1"/>
</dbReference>
<evidence type="ECO:0000256" key="15">
    <source>
        <dbReference type="ARBA" id="ARBA00022679"/>
    </source>
</evidence>